<accession>D8MA43</accession>
<keyword evidence="2" id="KW-0067">ATP-binding</keyword>
<proteinExistence type="predicted"/>
<sequence>MRAHDAEHEFVQMPCGVMDQLISTCGQYGSISLIDCISHDIEHFDIDPHSPTVDSRKEWPVTILKLFVHVEHKLVNSEYTTRVAECLEGEAILKKHFNINGETKVEALCRGPTLEMLESIRGEMPENVYKRCFHMIRETQRTLRYVELIREGDWDEIGRLFFESYDDSRDFFENGHPDISACIDVLRSIGREGGVYGARMLGGGWGGSILCLIEKGREDELVPLIQKKCDEKLGRANSCDVMIVKEAGSGAMVWE</sequence>
<name>D8MA43_BLAHO</name>
<evidence type="ECO:0000256" key="1">
    <source>
        <dbReference type="ARBA" id="ARBA00022741"/>
    </source>
</evidence>
<dbReference type="Proteomes" id="UP000008312">
    <property type="component" value="Unassembled WGS sequence"/>
</dbReference>
<dbReference type="Gene3D" id="3.30.230.10">
    <property type="match status" value="1"/>
</dbReference>
<dbReference type="InParanoid" id="D8MA43"/>
<dbReference type="InterPro" id="IPR020568">
    <property type="entry name" value="Ribosomal_Su5_D2-typ_SF"/>
</dbReference>
<feature type="domain" description="GHMP kinase C-terminal" evidence="3">
    <location>
        <begin position="146"/>
        <end position="220"/>
    </location>
</feature>
<dbReference type="RefSeq" id="XP_012898980.1">
    <property type="nucleotide sequence ID" value="XM_013043526.1"/>
</dbReference>
<dbReference type="PANTHER" id="PTHR10457">
    <property type="entry name" value="MEVALONATE KINASE/GALACTOKINASE"/>
    <property type="match status" value="1"/>
</dbReference>
<dbReference type="PANTHER" id="PTHR10457:SF7">
    <property type="entry name" value="GALACTOKINASE-RELATED"/>
    <property type="match status" value="1"/>
</dbReference>
<dbReference type="InterPro" id="IPR006206">
    <property type="entry name" value="Mevalonate/galactokinase"/>
</dbReference>
<dbReference type="SUPFAM" id="SSF54211">
    <property type="entry name" value="Ribosomal protein S5 domain 2-like"/>
    <property type="match status" value="1"/>
</dbReference>
<dbReference type="GO" id="GO:0006012">
    <property type="term" value="P:galactose metabolic process"/>
    <property type="evidence" value="ECO:0007669"/>
    <property type="project" value="TreeGrafter"/>
</dbReference>
<dbReference type="GO" id="GO:0005524">
    <property type="term" value="F:ATP binding"/>
    <property type="evidence" value="ECO:0007669"/>
    <property type="project" value="UniProtKB-KW"/>
</dbReference>
<reference evidence="4" key="1">
    <citation type="submission" date="2010-02" db="EMBL/GenBank/DDBJ databases">
        <title>Sequencing and annotation of the Blastocystis hominis genome.</title>
        <authorList>
            <person name="Wincker P."/>
        </authorList>
    </citation>
    <scope>NUCLEOTIDE SEQUENCE</scope>
    <source>
        <strain evidence="4">Singapore isolate B</strain>
    </source>
</reference>
<dbReference type="EMBL" id="FN668689">
    <property type="protein sequence ID" value="CBK24932.2"/>
    <property type="molecule type" value="Genomic_DNA"/>
</dbReference>
<keyword evidence="1" id="KW-0547">Nucleotide-binding</keyword>
<dbReference type="InterPro" id="IPR014721">
    <property type="entry name" value="Ribsml_uS5_D2-typ_fold_subgr"/>
</dbReference>
<dbReference type="GeneID" id="24921615"/>
<dbReference type="GO" id="GO:0004335">
    <property type="term" value="F:galactokinase activity"/>
    <property type="evidence" value="ECO:0007669"/>
    <property type="project" value="TreeGrafter"/>
</dbReference>
<keyword evidence="5" id="KW-1185">Reference proteome</keyword>
<dbReference type="Pfam" id="PF08544">
    <property type="entry name" value="GHMP_kinases_C"/>
    <property type="match status" value="1"/>
</dbReference>
<dbReference type="InterPro" id="IPR013750">
    <property type="entry name" value="GHMP_kinase_C_dom"/>
</dbReference>
<evidence type="ECO:0000256" key="2">
    <source>
        <dbReference type="ARBA" id="ARBA00022840"/>
    </source>
</evidence>
<dbReference type="PRINTS" id="PR00959">
    <property type="entry name" value="MEVGALKINASE"/>
</dbReference>
<dbReference type="GO" id="GO:0005829">
    <property type="term" value="C:cytosol"/>
    <property type="evidence" value="ECO:0007669"/>
    <property type="project" value="TreeGrafter"/>
</dbReference>
<gene>
    <name evidence="4" type="ORF">GSBLH_T00004595001</name>
</gene>
<dbReference type="SUPFAM" id="SSF55060">
    <property type="entry name" value="GHMP Kinase, C-terminal domain"/>
    <property type="match status" value="1"/>
</dbReference>
<evidence type="ECO:0000259" key="3">
    <source>
        <dbReference type="Pfam" id="PF08544"/>
    </source>
</evidence>
<dbReference type="AlphaFoldDB" id="D8MA43"/>
<evidence type="ECO:0000313" key="4">
    <source>
        <dbReference type="EMBL" id="CBK24932.2"/>
    </source>
</evidence>
<evidence type="ECO:0000313" key="5">
    <source>
        <dbReference type="Proteomes" id="UP000008312"/>
    </source>
</evidence>
<dbReference type="Gene3D" id="3.30.70.890">
    <property type="entry name" value="GHMP kinase, C-terminal domain"/>
    <property type="match status" value="1"/>
</dbReference>
<dbReference type="OrthoDB" id="275179at2759"/>
<dbReference type="InterPro" id="IPR036554">
    <property type="entry name" value="GHMP_kinase_C_sf"/>
</dbReference>
<protein>
    <recommendedName>
        <fullName evidence="3">GHMP kinase C-terminal domain-containing protein</fullName>
    </recommendedName>
</protein>
<dbReference type="PIRSF" id="PIRSF000530">
    <property type="entry name" value="Galactokinase"/>
    <property type="match status" value="1"/>
</dbReference>
<organism evidence="4">
    <name type="scientific">Blastocystis hominis</name>
    <dbReference type="NCBI Taxonomy" id="12968"/>
    <lineage>
        <taxon>Eukaryota</taxon>
        <taxon>Sar</taxon>
        <taxon>Stramenopiles</taxon>
        <taxon>Bigyra</taxon>
        <taxon>Opalozoa</taxon>
        <taxon>Opalinata</taxon>
        <taxon>Blastocystidae</taxon>
        <taxon>Blastocystis</taxon>
    </lineage>
</organism>